<reference evidence="13 14" key="1">
    <citation type="submission" date="2019-01" db="EMBL/GenBank/DDBJ databases">
        <authorList>
            <person name="Chen W.-M."/>
        </authorList>
    </citation>
    <scope>NUCLEOTIDE SEQUENCE [LARGE SCALE GENOMIC DNA]</scope>
    <source>
        <strain evidence="13 14">CCP-7</strain>
    </source>
</reference>
<dbReference type="SUPFAM" id="SSF54523">
    <property type="entry name" value="Pili subunits"/>
    <property type="match status" value="1"/>
</dbReference>
<evidence type="ECO:0000256" key="5">
    <source>
        <dbReference type="ARBA" id="ARBA00022519"/>
    </source>
</evidence>
<evidence type="ECO:0000313" key="14">
    <source>
        <dbReference type="Proteomes" id="UP000282971"/>
    </source>
</evidence>
<dbReference type="Pfam" id="PF21687">
    <property type="entry name" value="T2SSK_1st"/>
    <property type="match status" value="1"/>
</dbReference>
<keyword evidence="4 10" id="KW-1003">Cell membrane</keyword>
<feature type="domain" description="T2SS protein K second SAM-like" evidence="11">
    <location>
        <begin position="222"/>
        <end position="286"/>
    </location>
</feature>
<evidence type="ECO:0000256" key="2">
    <source>
        <dbReference type="ARBA" id="ARBA00007246"/>
    </source>
</evidence>
<dbReference type="AlphaFoldDB" id="A0A437M8E6"/>
<accession>A0A437M8E6</accession>
<dbReference type="SUPFAM" id="SSF158544">
    <property type="entry name" value="GspK insert domain-like"/>
    <property type="match status" value="2"/>
</dbReference>
<dbReference type="PIRSF" id="PIRSF002786">
    <property type="entry name" value="XcpX"/>
    <property type="match status" value="1"/>
</dbReference>
<dbReference type="InterPro" id="IPR038072">
    <property type="entry name" value="GspK_central_sf"/>
</dbReference>
<dbReference type="Pfam" id="PF03934">
    <property type="entry name" value="T2SSK"/>
    <property type="match status" value="1"/>
</dbReference>
<dbReference type="Gene3D" id="1.10.40.60">
    <property type="entry name" value="EpsJ-like"/>
    <property type="match status" value="2"/>
</dbReference>
<dbReference type="Proteomes" id="UP000282971">
    <property type="component" value="Unassembled WGS sequence"/>
</dbReference>
<dbReference type="Gene3D" id="3.30.1300.30">
    <property type="entry name" value="GSPII I/J protein-like"/>
    <property type="match status" value="1"/>
</dbReference>
<dbReference type="GO" id="GO:0009306">
    <property type="term" value="P:protein secretion"/>
    <property type="evidence" value="ECO:0007669"/>
    <property type="project" value="InterPro"/>
</dbReference>
<evidence type="ECO:0000256" key="3">
    <source>
        <dbReference type="ARBA" id="ARBA00022448"/>
    </source>
</evidence>
<comment type="caution">
    <text evidence="13">The sequence shown here is derived from an EMBL/GenBank/DDBJ whole genome shotgun (WGS) entry which is preliminary data.</text>
</comment>
<sequence>MKAPRGHREEGAALLAVLLLVALIATLAVLALDRLGLATRLAGNARAIDQARSYAYGGEALASLIAADLTDRGRGDMTARPEWRDAERVIPVEGGMIRARLSDGGNCFNLNSVVQGDVFSGWKARRQGIDQFRTLLLVLGVPQPRAQAISAALGDWVDSDTTTAPGGAEDESYARAAIPYRAANTLIGDPSELRTVAGVTPAIYKRVRPWVCAFNSAELAAININTIRPDQAPLLAMQFGGRLSISQAAAIIRSRPATGWESVEKFTADRLGGLANVTGLNPALDIRTRWFALDLDVTVDGAQVRERALIDAGIPPPRVVMRQWGAE</sequence>
<keyword evidence="8" id="KW-1133">Transmembrane helix</keyword>
<proteinExistence type="inferred from homology"/>
<evidence type="ECO:0000256" key="7">
    <source>
        <dbReference type="ARBA" id="ARBA00022927"/>
    </source>
</evidence>
<name>A0A437M8E6_9SPHN</name>
<evidence type="ECO:0000256" key="6">
    <source>
        <dbReference type="ARBA" id="ARBA00022692"/>
    </source>
</evidence>
<evidence type="ECO:0000256" key="4">
    <source>
        <dbReference type="ARBA" id="ARBA00022475"/>
    </source>
</evidence>
<keyword evidence="9 10" id="KW-0472">Membrane</keyword>
<gene>
    <name evidence="13" type="ORF">EOD43_08345</name>
</gene>
<comment type="similarity">
    <text evidence="2 10">Belongs to the GSP K family.</text>
</comment>
<feature type="domain" description="T2SS protein K first SAM-like" evidence="12">
    <location>
        <begin position="106"/>
        <end position="214"/>
    </location>
</feature>
<keyword evidence="6" id="KW-0812">Transmembrane</keyword>
<keyword evidence="7" id="KW-0653">Protein transport</keyword>
<dbReference type="InterPro" id="IPR049179">
    <property type="entry name" value="T2SSK_SAM-like_2nd"/>
</dbReference>
<dbReference type="PANTHER" id="PTHR38831">
    <property type="entry name" value="TYPE II SECRETION SYSTEM PROTEIN K"/>
    <property type="match status" value="1"/>
</dbReference>
<evidence type="ECO:0000256" key="10">
    <source>
        <dbReference type="PIRNR" id="PIRNR002786"/>
    </source>
</evidence>
<dbReference type="InterPro" id="IPR049031">
    <property type="entry name" value="T2SSK_SAM-like_1st"/>
</dbReference>
<keyword evidence="5 10" id="KW-0997">Cell inner membrane</keyword>
<evidence type="ECO:0000256" key="8">
    <source>
        <dbReference type="ARBA" id="ARBA00022989"/>
    </source>
</evidence>
<evidence type="ECO:0000256" key="1">
    <source>
        <dbReference type="ARBA" id="ARBA00004533"/>
    </source>
</evidence>
<dbReference type="OrthoDB" id="9788973at2"/>
<evidence type="ECO:0000259" key="11">
    <source>
        <dbReference type="Pfam" id="PF03934"/>
    </source>
</evidence>
<evidence type="ECO:0000256" key="9">
    <source>
        <dbReference type="ARBA" id="ARBA00023136"/>
    </source>
</evidence>
<dbReference type="PANTHER" id="PTHR38831:SF1">
    <property type="entry name" value="TYPE II SECRETION SYSTEM PROTEIN K-RELATED"/>
    <property type="match status" value="1"/>
</dbReference>
<evidence type="ECO:0000259" key="12">
    <source>
        <dbReference type="Pfam" id="PF21687"/>
    </source>
</evidence>
<keyword evidence="3 10" id="KW-0813">Transport</keyword>
<dbReference type="RefSeq" id="WP_127742896.1">
    <property type="nucleotide sequence ID" value="NZ_SACN01000001.1"/>
</dbReference>
<dbReference type="NCBIfam" id="NF037980">
    <property type="entry name" value="T2SS_GspK"/>
    <property type="match status" value="1"/>
</dbReference>
<dbReference type="GO" id="GO:0005886">
    <property type="term" value="C:plasma membrane"/>
    <property type="evidence" value="ECO:0007669"/>
    <property type="project" value="UniProtKB-SubCell"/>
</dbReference>
<keyword evidence="14" id="KW-1185">Reference proteome</keyword>
<organism evidence="13 14">
    <name type="scientific">Sphingomonas crocodyli</name>
    <dbReference type="NCBI Taxonomy" id="1979270"/>
    <lineage>
        <taxon>Bacteria</taxon>
        <taxon>Pseudomonadati</taxon>
        <taxon>Pseudomonadota</taxon>
        <taxon>Alphaproteobacteria</taxon>
        <taxon>Sphingomonadales</taxon>
        <taxon>Sphingomonadaceae</taxon>
        <taxon>Sphingomonas</taxon>
    </lineage>
</organism>
<comment type="subcellular location">
    <subcellularLocation>
        <location evidence="1 10">Cell inner membrane</location>
    </subcellularLocation>
</comment>
<evidence type="ECO:0000313" key="13">
    <source>
        <dbReference type="EMBL" id="RVT93857.1"/>
    </source>
</evidence>
<dbReference type="InterPro" id="IPR045584">
    <property type="entry name" value="Pilin-like"/>
</dbReference>
<dbReference type="InterPro" id="IPR005628">
    <property type="entry name" value="GspK"/>
</dbReference>
<protein>
    <recommendedName>
        <fullName evidence="10">Type II secretion system protein K</fullName>
    </recommendedName>
</protein>
<dbReference type="EMBL" id="SACN01000001">
    <property type="protein sequence ID" value="RVT93857.1"/>
    <property type="molecule type" value="Genomic_DNA"/>
</dbReference>